<protein>
    <recommendedName>
        <fullName evidence="2">Isochorismatase-like domain-containing protein</fullName>
    </recommendedName>
</protein>
<organism evidence="3">
    <name type="scientific">marine metagenome</name>
    <dbReference type="NCBI Taxonomy" id="408172"/>
    <lineage>
        <taxon>unclassified sequences</taxon>
        <taxon>metagenomes</taxon>
        <taxon>ecological metagenomes</taxon>
    </lineage>
</organism>
<gene>
    <name evidence="3" type="ORF">METZ01_LOCUS58548</name>
</gene>
<accession>A0A381SQK4</accession>
<sequence>MQLFFLQPGPWYCDDGVNVLEPIKSLIEHNTSRTIFTRFITPENAKDAQGAWKQFYARWESVTLGRMNPSLLEIHPDLLNIDQNSSVLDKKTYDAFKEPLFSKLLENLKPSAIIFSGIETDVCVMATVLSAVDLGYRVILASDAITSSNRISHLSCIEHFYPRYDQQIEIANTSLILTEWGNT</sequence>
<dbReference type="AlphaFoldDB" id="A0A381SQK4"/>
<proteinExistence type="predicted"/>
<keyword evidence="1" id="KW-0378">Hydrolase</keyword>
<dbReference type="Pfam" id="PF00857">
    <property type="entry name" value="Isochorismatase"/>
    <property type="match status" value="1"/>
</dbReference>
<feature type="domain" description="Isochorismatase-like" evidence="2">
    <location>
        <begin position="2"/>
        <end position="161"/>
    </location>
</feature>
<reference evidence="3" key="1">
    <citation type="submission" date="2018-05" db="EMBL/GenBank/DDBJ databases">
        <authorList>
            <person name="Lanie J.A."/>
            <person name="Ng W.-L."/>
            <person name="Kazmierczak K.M."/>
            <person name="Andrzejewski T.M."/>
            <person name="Davidsen T.M."/>
            <person name="Wayne K.J."/>
            <person name="Tettelin H."/>
            <person name="Glass J.I."/>
            <person name="Rusch D."/>
            <person name="Podicherti R."/>
            <person name="Tsui H.-C.T."/>
            <person name="Winkler M.E."/>
        </authorList>
    </citation>
    <scope>NUCLEOTIDE SEQUENCE</scope>
</reference>
<evidence type="ECO:0000256" key="1">
    <source>
        <dbReference type="ARBA" id="ARBA00022801"/>
    </source>
</evidence>
<dbReference type="PANTHER" id="PTHR43540:SF6">
    <property type="entry name" value="ISOCHORISMATASE-LIKE DOMAIN-CONTAINING PROTEIN"/>
    <property type="match status" value="1"/>
</dbReference>
<evidence type="ECO:0000259" key="2">
    <source>
        <dbReference type="Pfam" id="PF00857"/>
    </source>
</evidence>
<dbReference type="EMBL" id="UINC01003367">
    <property type="protein sequence ID" value="SVA05694.1"/>
    <property type="molecule type" value="Genomic_DNA"/>
</dbReference>
<dbReference type="InterPro" id="IPR000868">
    <property type="entry name" value="Isochorismatase-like_dom"/>
</dbReference>
<dbReference type="Gene3D" id="3.40.50.850">
    <property type="entry name" value="Isochorismatase-like"/>
    <property type="match status" value="1"/>
</dbReference>
<dbReference type="CDD" id="cd00431">
    <property type="entry name" value="cysteine_hydrolases"/>
    <property type="match status" value="1"/>
</dbReference>
<dbReference type="SUPFAM" id="SSF52499">
    <property type="entry name" value="Isochorismatase-like hydrolases"/>
    <property type="match status" value="1"/>
</dbReference>
<dbReference type="GO" id="GO:0016787">
    <property type="term" value="F:hydrolase activity"/>
    <property type="evidence" value="ECO:0007669"/>
    <property type="project" value="UniProtKB-KW"/>
</dbReference>
<evidence type="ECO:0000313" key="3">
    <source>
        <dbReference type="EMBL" id="SVA05694.1"/>
    </source>
</evidence>
<name>A0A381SQK4_9ZZZZ</name>
<dbReference type="InterPro" id="IPR050272">
    <property type="entry name" value="Isochorismatase-like_hydrls"/>
</dbReference>
<dbReference type="PANTHER" id="PTHR43540">
    <property type="entry name" value="PEROXYUREIDOACRYLATE/UREIDOACRYLATE AMIDOHYDROLASE-RELATED"/>
    <property type="match status" value="1"/>
</dbReference>
<dbReference type="InterPro" id="IPR036380">
    <property type="entry name" value="Isochorismatase-like_sf"/>
</dbReference>